<dbReference type="EMBL" id="OX465085">
    <property type="protein sequence ID" value="CAI9303299.1"/>
    <property type="molecule type" value="Genomic_DNA"/>
</dbReference>
<keyword evidence="2" id="KW-1185">Reference proteome</keyword>
<reference evidence="1" key="1">
    <citation type="submission" date="2023-04" db="EMBL/GenBank/DDBJ databases">
        <authorList>
            <person name="Vijverberg K."/>
            <person name="Xiong W."/>
            <person name="Schranz E."/>
        </authorList>
    </citation>
    <scope>NUCLEOTIDE SEQUENCE</scope>
</reference>
<accession>A0AA36A2B4</accession>
<evidence type="ECO:0000313" key="1">
    <source>
        <dbReference type="EMBL" id="CAI9303299.1"/>
    </source>
</evidence>
<sequence>MVSSFKQAFAICFWHWSLEEHDCDTCLLLSMFCGLSMAISSKPGGFVVGGDDVVAGGDDVAAGCDVTGGVGGRGGGQMVADGLVGLQIGDAMGMERRVL</sequence>
<proteinExistence type="predicted"/>
<name>A0AA36A2B4_LACSI</name>
<gene>
    <name evidence="1" type="ORF">LSALG_LOCUS41746</name>
</gene>
<organism evidence="1 2">
    <name type="scientific">Lactuca saligna</name>
    <name type="common">Willowleaf lettuce</name>
    <dbReference type="NCBI Taxonomy" id="75948"/>
    <lineage>
        <taxon>Eukaryota</taxon>
        <taxon>Viridiplantae</taxon>
        <taxon>Streptophyta</taxon>
        <taxon>Embryophyta</taxon>
        <taxon>Tracheophyta</taxon>
        <taxon>Spermatophyta</taxon>
        <taxon>Magnoliopsida</taxon>
        <taxon>eudicotyledons</taxon>
        <taxon>Gunneridae</taxon>
        <taxon>Pentapetalae</taxon>
        <taxon>asterids</taxon>
        <taxon>campanulids</taxon>
        <taxon>Asterales</taxon>
        <taxon>Asteraceae</taxon>
        <taxon>Cichorioideae</taxon>
        <taxon>Cichorieae</taxon>
        <taxon>Lactucinae</taxon>
        <taxon>Lactuca</taxon>
    </lineage>
</organism>
<dbReference type="AlphaFoldDB" id="A0AA36A2B4"/>
<evidence type="ECO:0000313" key="2">
    <source>
        <dbReference type="Proteomes" id="UP001177003"/>
    </source>
</evidence>
<protein>
    <submittedName>
        <fullName evidence="1">Uncharacterized protein</fullName>
    </submittedName>
</protein>
<dbReference type="Proteomes" id="UP001177003">
    <property type="component" value="Chromosome 9"/>
</dbReference>